<evidence type="ECO:0000313" key="2">
    <source>
        <dbReference type="Proteomes" id="UP001221898"/>
    </source>
</evidence>
<protein>
    <submittedName>
        <fullName evidence="1">Uncharacterized protein</fullName>
    </submittedName>
</protein>
<dbReference type="Proteomes" id="UP001221898">
    <property type="component" value="Unassembled WGS sequence"/>
</dbReference>
<keyword evidence="2" id="KW-1185">Reference proteome</keyword>
<name>A0AAD7WSP8_9TELE</name>
<dbReference type="EMBL" id="JAINUG010000037">
    <property type="protein sequence ID" value="KAJ8407847.1"/>
    <property type="molecule type" value="Genomic_DNA"/>
</dbReference>
<evidence type="ECO:0000313" key="1">
    <source>
        <dbReference type="EMBL" id="KAJ8407847.1"/>
    </source>
</evidence>
<proteinExistence type="predicted"/>
<sequence>MADLPRVTWDTQVQELPRKNKSIPHVPTLEAPRCPPLVNLCSRLVECVEVSTRCPAAGTSPMQDGTFTFLTDLAIQNERTSFRSVV</sequence>
<gene>
    <name evidence="1" type="ORF">AAFF_G00268910</name>
</gene>
<accession>A0AAD7WSP8</accession>
<reference evidence="1" key="1">
    <citation type="journal article" date="2023" name="Science">
        <title>Genome structures resolve the early diversification of teleost fishes.</title>
        <authorList>
            <person name="Parey E."/>
            <person name="Louis A."/>
            <person name="Montfort J."/>
            <person name="Bouchez O."/>
            <person name="Roques C."/>
            <person name="Iampietro C."/>
            <person name="Lluch J."/>
            <person name="Castinel A."/>
            <person name="Donnadieu C."/>
            <person name="Desvignes T."/>
            <person name="Floi Bucao C."/>
            <person name="Jouanno E."/>
            <person name="Wen M."/>
            <person name="Mejri S."/>
            <person name="Dirks R."/>
            <person name="Jansen H."/>
            <person name="Henkel C."/>
            <person name="Chen W.J."/>
            <person name="Zahm M."/>
            <person name="Cabau C."/>
            <person name="Klopp C."/>
            <person name="Thompson A.W."/>
            <person name="Robinson-Rechavi M."/>
            <person name="Braasch I."/>
            <person name="Lecointre G."/>
            <person name="Bobe J."/>
            <person name="Postlethwait J.H."/>
            <person name="Berthelot C."/>
            <person name="Roest Crollius H."/>
            <person name="Guiguen Y."/>
        </authorList>
    </citation>
    <scope>NUCLEOTIDE SEQUENCE</scope>
    <source>
        <strain evidence="1">NC1722</strain>
    </source>
</reference>
<comment type="caution">
    <text evidence="1">The sequence shown here is derived from an EMBL/GenBank/DDBJ whole genome shotgun (WGS) entry which is preliminary data.</text>
</comment>
<organism evidence="1 2">
    <name type="scientific">Aldrovandia affinis</name>
    <dbReference type="NCBI Taxonomy" id="143900"/>
    <lineage>
        <taxon>Eukaryota</taxon>
        <taxon>Metazoa</taxon>
        <taxon>Chordata</taxon>
        <taxon>Craniata</taxon>
        <taxon>Vertebrata</taxon>
        <taxon>Euteleostomi</taxon>
        <taxon>Actinopterygii</taxon>
        <taxon>Neopterygii</taxon>
        <taxon>Teleostei</taxon>
        <taxon>Notacanthiformes</taxon>
        <taxon>Halosauridae</taxon>
        <taxon>Aldrovandia</taxon>
    </lineage>
</organism>
<dbReference type="AlphaFoldDB" id="A0AAD7WSP8"/>